<dbReference type="Pfam" id="PF06812">
    <property type="entry name" value="ImpA_N"/>
    <property type="match status" value="1"/>
</dbReference>
<dbReference type="PANTHER" id="PTHR37024">
    <property type="entry name" value="TYPE VI SECRETION SYSTEM DUF2094 AND IMPA-RELATED DOMAIN PROTEIN"/>
    <property type="match status" value="1"/>
</dbReference>
<feature type="domain" description="ImpA N-terminal" evidence="2">
    <location>
        <begin position="12"/>
        <end position="125"/>
    </location>
</feature>
<dbReference type="InterPro" id="IPR017739">
    <property type="entry name" value="T6SS-assoc_VCA0119"/>
</dbReference>
<evidence type="ECO:0000313" key="3">
    <source>
        <dbReference type="EMBL" id="BBL92200.1"/>
    </source>
</evidence>
<protein>
    <submittedName>
        <fullName evidence="3">Type VI secretion-associated protein</fullName>
    </submittedName>
</protein>
<name>A0A510IIZ8_9VIBR</name>
<organism evidence="3 4">
    <name type="scientific">Vibrio rotiferianus</name>
    <dbReference type="NCBI Taxonomy" id="190895"/>
    <lineage>
        <taxon>Bacteria</taxon>
        <taxon>Pseudomonadati</taxon>
        <taxon>Pseudomonadota</taxon>
        <taxon>Gammaproteobacteria</taxon>
        <taxon>Vibrionales</taxon>
        <taxon>Vibrionaceae</taxon>
        <taxon>Vibrio</taxon>
    </lineage>
</organism>
<dbReference type="RefSeq" id="WP_143694182.1">
    <property type="nucleotide sequence ID" value="NZ_AP019799.1"/>
</dbReference>
<evidence type="ECO:0000256" key="1">
    <source>
        <dbReference type="SAM" id="MobiDB-lite"/>
    </source>
</evidence>
<dbReference type="EMBL" id="AP019799">
    <property type="protein sequence ID" value="BBL92200.1"/>
    <property type="molecule type" value="Genomic_DNA"/>
</dbReference>
<evidence type="ECO:0000259" key="2">
    <source>
        <dbReference type="Pfam" id="PF06812"/>
    </source>
</evidence>
<dbReference type="Proteomes" id="UP000315115">
    <property type="component" value="Chromosome 2"/>
</dbReference>
<accession>A0A510IIZ8</accession>
<sequence length="473" mass="53782">MEITEYRQCIAKPISNDSPVGERLVDHPLFDFVEDQMMKVGSLAHASVQWDEVEHSTLKLLGEQSKDIKLLVYLLQCLHNQVTPMRLITSFEVMGEFISHYWNESFPAPGPRGNLPRRKFFSQMAQRFTLVIDKFDFSTLDETDRQALQKAVAEWQEAIEKLELTSELVDSVVVRVKGELSRAEESQRVTEQSAQSEAKTEQVAPASFTPSSSSVVVDHSSDKAAKQTLLKVADFLSEQDYGIALAIRLRRFAVWGSISSLPDHKQDGETMLRGMQVDRVKDYQDQLRHPDLALWRKVEQSLTLAPYWFEGQLMSHTIAKQLGKEDWCKAIVEETQNFLNRMPSLFELKFKGGEPFVSESVKEWLINVGQADGSSGQSVGGDWQEKRKEAFQLAKEGGIAVALSMLNDGLVSAVEPRDQFYWRLLAADLMRTNHLDAMAKEQYQTLNSQIENLTVPDWEPSLVEQIQRYTTSE</sequence>
<evidence type="ECO:0000313" key="4">
    <source>
        <dbReference type="Proteomes" id="UP000315115"/>
    </source>
</evidence>
<dbReference type="InterPro" id="IPR010657">
    <property type="entry name" value="ImpA_N"/>
</dbReference>
<feature type="region of interest" description="Disordered" evidence="1">
    <location>
        <begin position="184"/>
        <end position="215"/>
    </location>
</feature>
<dbReference type="Pfam" id="PF16989">
    <property type="entry name" value="T6SS_VasJ"/>
    <property type="match status" value="1"/>
</dbReference>
<dbReference type="NCBIfam" id="TIGR03362">
    <property type="entry name" value="VI_chp_7"/>
    <property type="match status" value="1"/>
</dbReference>
<gene>
    <name evidence="3" type="ORF">VroAM7_48530</name>
</gene>
<dbReference type="PANTHER" id="PTHR37024:SF3">
    <property type="entry name" value="TYPE VI SECRETION SYSTEM PROTEIN TSSA"/>
    <property type="match status" value="1"/>
</dbReference>
<dbReference type="AlphaFoldDB" id="A0A510IIZ8"/>
<proteinExistence type="predicted"/>
<reference evidence="4" key="1">
    <citation type="submission" date="2019-07" db="EMBL/GenBank/DDBJ databases">
        <title>Complete Genome Sequences of Vibrion rotiferianus strain AM7.</title>
        <authorList>
            <person name="Miyazaki K."/>
            <person name="Wiseschart A."/>
            <person name="Pootanakit K."/>
            <person name="Ishimori K."/>
            <person name="Kitahara K."/>
        </authorList>
    </citation>
    <scope>NUCLEOTIDE SEQUENCE [LARGE SCALE GENOMIC DNA]</scope>
    <source>
        <strain evidence="4">AM7</strain>
    </source>
</reference>